<dbReference type="EMBL" id="JAASRN010000003">
    <property type="protein sequence ID" value="NIK74475.1"/>
    <property type="molecule type" value="Genomic_DNA"/>
</dbReference>
<organism evidence="7 8">
    <name type="scientific">Thermonema lapsum</name>
    <dbReference type="NCBI Taxonomy" id="28195"/>
    <lineage>
        <taxon>Bacteria</taxon>
        <taxon>Pseudomonadati</taxon>
        <taxon>Bacteroidota</taxon>
        <taxon>Cytophagia</taxon>
        <taxon>Cytophagales</taxon>
        <taxon>Thermonemataceae</taxon>
        <taxon>Thermonema</taxon>
    </lineage>
</organism>
<dbReference type="PANTHER" id="PTHR43734:SF1">
    <property type="entry name" value="PHYTOENE DESATURASE"/>
    <property type="match status" value="1"/>
</dbReference>
<dbReference type="Proteomes" id="UP000537126">
    <property type="component" value="Unassembled WGS sequence"/>
</dbReference>
<protein>
    <submittedName>
        <fullName evidence="7">Phytoene desaturase</fullName>
        <ecNumber evidence="7">1.3.99.26</ecNumber>
        <ecNumber evidence="7">1.3.99.28</ecNumber>
        <ecNumber evidence="7">1.3.99.29</ecNumber>
        <ecNumber evidence="7">1.3.99.31</ecNumber>
    </submittedName>
</protein>
<dbReference type="PANTHER" id="PTHR43734">
    <property type="entry name" value="PHYTOENE DESATURASE"/>
    <property type="match status" value="1"/>
</dbReference>
<evidence type="ECO:0000313" key="7">
    <source>
        <dbReference type="EMBL" id="NIK74475.1"/>
    </source>
</evidence>
<keyword evidence="4 5" id="KW-0560">Oxidoreductase</keyword>
<reference evidence="7 8" key="1">
    <citation type="submission" date="2020-03" db="EMBL/GenBank/DDBJ databases">
        <title>Genomic Encyclopedia of Type Strains, Phase IV (KMG-IV): sequencing the most valuable type-strain genomes for metagenomic binning, comparative biology and taxonomic classification.</title>
        <authorList>
            <person name="Goeker M."/>
        </authorList>
    </citation>
    <scope>NUCLEOTIDE SEQUENCE [LARGE SCALE GENOMIC DNA]</scope>
    <source>
        <strain evidence="7 8">DSM 5718</strain>
    </source>
</reference>
<accession>A0A846MSP8</accession>
<dbReference type="AlphaFoldDB" id="A0A846MSP8"/>
<evidence type="ECO:0000256" key="3">
    <source>
        <dbReference type="ARBA" id="ARBA00022746"/>
    </source>
</evidence>
<comment type="caution">
    <text evidence="7">The sequence shown here is derived from an EMBL/GenBank/DDBJ whole genome shotgun (WGS) entry which is preliminary data.</text>
</comment>
<proteinExistence type="inferred from homology"/>
<dbReference type="Pfam" id="PF01593">
    <property type="entry name" value="Amino_oxidase"/>
    <property type="match status" value="1"/>
</dbReference>
<dbReference type="EC" id="1.3.99.29" evidence="7"/>
<dbReference type="InterPro" id="IPR036188">
    <property type="entry name" value="FAD/NAD-bd_sf"/>
</dbReference>
<evidence type="ECO:0000256" key="2">
    <source>
        <dbReference type="ARBA" id="ARBA00006046"/>
    </source>
</evidence>
<comment type="similarity">
    <text evidence="2 5">Belongs to the carotenoid/retinoid oxidoreductase family.</text>
</comment>
<keyword evidence="8" id="KW-1185">Reference proteome</keyword>
<dbReference type="GO" id="GO:0016491">
    <property type="term" value="F:oxidoreductase activity"/>
    <property type="evidence" value="ECO:0007669"/>
    <property type="project" value="UniProtKB-KW"/>
</dbReference>
<dbReference type="Gene3D" id="3.50.50.60">
    <property type="entry name" value="FAD/NAD(P)-binding domain"/>
    <property type="match status" value="2"/>
</dbReference>
<evidence type="ECO:0000256" key="4">
    <source>
        <dbReference type="ARBA" id="ARBA00023002"/>
    </source>
</evidence>
<dbReference type="GO" id="GO:0016117">
    <property type="term" value="P:carotenoid biosynthetic process"/>
    <property type="evidence" value="ECO:0007669"/>
    <property type="project" value="UniProtKB-KW"/>
</dbReference>
<dbReference type="EC" id="1.3.99.28" evidence="7"/>
<sequence>MNTQPKAVVIGAGFAGLAAATCLAQHGWKVTILEKNEQAGGRARRLSRQGFHFDMGPSWYWMPDVFERYFQRFGKRVEDYYTLQRLDPSYRVVFSKEEQVDIPARMDEFKALCESYEPGSSQRLEQFLQEAAYKYEVGVGKLVYKPSLSAWEFADPKLLIDILRMQALQSFHKHVRKFFKHPKLIELMEFPILFLGATPKNTPALYSLMNYADVALGTWYPIGGMYSVVEGMLRLAQEQGVELVCGAEVERIEVNQGKAQAVHTNNRSYEADVVVAGADYHHVESQLLEPAYRQYSETYWQKRTMAPSALLYYLGISKKIKNLRHHVLFFDEDFEQHAHDIYTRPQWPRNPLFYLSASSITDPQVAPEGKENLVLLIPIAAGLQDTAAVRARYFEQIMKRLEYYTGESIRPFIEVQESYAGSDFVRDYHAFKGNAYGLANTLMQTALFRPRIKSKKVSNLYFTGQLTVPGPGVPPALISGQVVADYIQKHFSKN</sequence>
<keyword evidence="3 5" id="KW-0125">Carotenoid biosynthesis</keyword>
<dbReference type="SUPFAM" id="SSF51905">
    <property type="entry name" value="FAD/NAD(P)-binding domain"/>
    <property type="match status" value="1"/>
</dbReference>
<dbReference type="InterPro" id="IPR014105">
    <property type="entry name" value="Carotenoid/retinoid_OxRdtase"/>
</dbReference>
<dbReference type="EC" id="1.3.99.26" evidence="7"/>
<dbReference type="InterPro" id="IPR002937">
    <property type="entry name" value="Amino_oxidase"/>
</dbReference>
<dbReference type="RefSeq" id="WP_166920283.1">
    <property type="nucleotide sequence ID" value="NZ_JAASRN010000003.1"/>
</dbReference>
<evidence type="ECO:0000256" key="1">
    <source>
        <dbReference type="ARBA" id="ARBA00004829"/>
    </source>
</evidence>
<comment type="pathway">
    <text evidence="1 5">Carotenoid biosynthesis.</text>
</comment>
<gene>
    <name evidence="7" type="ORF">FHS56_002000</name>
</gene>
<name>A0A846MSP8_9BACT</name>
<evidence type="ECO:0000256" key="5">
    <source>
        <dbReference type="RuleBase" id="RU362075"/>
    </source>
</evidence>
<evidence type="ECO:0000313" key="8">
    <source>
        <dbReference type="Proteomes" id="UP000537126"/>
    </source>
</evidence>
<dbReference type="NCBIfam" id="TIGR02734">
    <property type="entry name" value="crtI_fam"/>
    <property type="match status" value="1"/>
</dbReference>
<evidence type="ECO:0000259" key="6">
    <source>
        <dbReference type="Pfam" id="PF01593"/>
    </source>
</evidence>
<feature type="domain" description="Amine oxidase" evidence="6">
    <location>
        <begin position="14"/>
        <end position="487"/>
    </location>
</feature>
<dbReference type="EC" id="1.3.99.31" evidence="7"/>